<evidence type="ECO:0000256" key="2">
    <source>
        <dbReference type="ARBA" id="ARBA00012528"/>
    </source>
</evidence>
<protein>
    <recommendedName>
        <fullName evidence="2">diguanylate cyclase</fullName>
        <ecNumber evidence="2">2.7.7.65</ecNumber>
    </recommendedName>
</protein>
<reference evidence="7 8" key="1">
    <citation type="submission" date="2016-10" db="EMBL/GenBank/DDBJ databases">
        <authorList>
            <person name="de Groot N.N."/>
        </authorList>
    </citation>
    <scope>NUCLEOTIDE SEQUENCE [LARGE SCALE GENOMIC DNA]</scope>
    <source>
        <strain evidence="7 8">DSM 14789</strain>
    </source>
</reference>
<dbReference type="Gene3D" id="3.30.70.270">
    <property type="match status" value="1"/>
</dbReference>
<keyword evidence="4" id="KW-0812">Transmembrane</keyword>
<dbReference type="Pfam" id="PF07695">
    <property type="entry name" value="7TMR-DISM_7TM"/>
    <property type="match status" value="1"/>
</dbReference>
<organism evidence="7 8">
    <name type="scientific">Modicisalibacter muralis</name>
    <dbReference type="NCBI Taxonomy" id="119000"/>
    <lineage>
        <taxon>Bacteria</taxon>
        <taxon>Pseudomonadati</taxon>
        <taxon>Pseudomonadota</taxon>
        <taxon>Gammaproteobacteria</taxon>
        <taxon>Oceanospirillales</taxon>
        <taxon>Halomonadaceae</taxon>
        <taxon>Modicisalibacter</taxon>
    </lineage>
</organism>
<dbReference type="InterPro" id="IPR050469">
    <property type="entry name" value="Diguanylate_Cyclase"/>
</dbReference>
<dbReference type="EC" id="2.7.7.65" evidence="2"/>
<dbReference type="Pfam" id="PF00990">
    <property type="entry name" value="GGDEF"/>
    <property type="match status" value="1"/>
</dbReference>
<comment type="cofactor">
    <cofactor evidence="1">
        <name>Mg(2+)</name>
        <dbReference type="ChEBI" id="CHEBI:18420"/>
    </cofactor>
</comment>
<dbReference type="NCBIfam" id="TIGR00254">
    <property type="entry name" value="GGDEF"/>
    <property type="match status" value="1"/>
</dbReference>
<dbReference type="STRING" id="119000.SAMN05661010_00388"/>
<keyword evidence="4" id="KW-1133">Transmembrane helix</keyword>
<dbReference type="SUPFAM" id="SSF55073">
    <property type="entry name" value="Nucleotide cyclase"/>
    <property type="match status" value="1"/>
</dbReference>
<evidence type="ECO:0000256" key="4">
    <source>
        <dbReference type="SAM" id="Phobius"/>
    </source>
</evidence>
<keyword evidence="8" id="KW-1185">Reference proteome</keyword>
<dbReference type="Proteomes" id="UP000198654">
    <property type="component" value="Unassembled WGS sequence"/>
</dbReference>
<dbReference type="PANTHER" id="PTHR45138">
    <property type="entry name" value="REGULATORY COMPONENTS OF SENSORY TRANSDUCTION SYSTEM"/>
    <property type="match status" value="1"/>
</dbReference>
<dbReference type="CDD" id="cd01949">
    <property type="entry name" value="GGDEF"/>
    <property type="match status" value="1"/>
</dbReference>
<dbReference type="OrthoDB" id="5289013at2"/>
<feature type="transmembrane region" description="Helical" evidence="4">
    <location>
        <begin position="294"/>
        <end position="311"/>
    </location>
</feature>
<dbReference type="AlphaFoldDB" id="A0A1G9FGY9"/>
<feature type="transmembrane region" description="Helical" evidence="4">
    <location>
        <begin position="381"/>
        <end position="399"/>
    </location>
</feature>
<comment type="catalytic activity">
    <reaction evidence="3">
        <text>2 GTP = 3',3'-c-di-GMP + 2 diphosphate</text>
        <dbReference type="Rhea" id="RHEA:24898"/>
        <dbReference type="ChEBI" id="CHEBI:33019"/>
        <dbReference type="ChEBI" id="CHEBI:37565"/>
        <dbReference type="ChEBI" id="CHEBI:58805"/>
        <dbReference type="EC" id="2.7.7.65"/>
    </reaction>
</comment>
<feature type="signal peptide" evidence="5">
    <location>
        <begin position="1"/>
        <end position="30"/>
    </location>
</feature>
<dbReference type="Pfam" id="PF07696">
    <property type="entry name" value="7TMR-DISMED2"/>
    <property type="match status" value="1"/>
</dbReference>
<dbReference type="GO" id="GO:1902201">
    <property type="term" value="P:negative regulation of bacterial-type flagellum-dependent cell motility"/>
    <property type="evidence" value="ECO:0007669"/>
    <property type="project" value="TreeGrafter"/>
</dbReference>
<dbReference type="InterPro" id="IPR011622">
    <property type="entry name" value="7TMR_DISM_rcpt_extracell_dom2"/>
</dbReference>
<accession>A0A1G9FGY9</accession>
<name>A0A1G9FGY9_9GAMM</name>
<dbReference type="PANTHER" id="PTHR45138:SF9">
    <property type="entry name" value="DIGUANYLATE CYCLASE DGCM-RELATED"/>
    <property type="match status" value="1"/>
</dbReference>
<dbReference type="GO" id="GO:0005886">
    <property type="term" value="C:plasma membrane"/>
    <property type="evidence" value="ECO:0007669"/>
    <property type="project" value="TreeGrafter"/>
</dbReference>
<feature type="domain" description="GGDEF" evidence="6">
    <location>
        <begin position="446"/>
        <end position="581"/>
    </location>
</feature>
<feature type="chain" id="PRO_5011781694" description="diguanylate cyclase" evidence="5">
    <location>
        <begin position="31"/>
        <end position="581"/>
    </location>
</feature>
<evidence type="ECO:0000256" key="5">
    <source>
        <dbReference type="SAM" id="SignalP"/>
    </source>
</evidence>
<dbReference type="GO" id="GO:0043709">
    <property type="term" value="P:cell adhesion involved in single-species biofilm formation"/>
    <property type="evidence" value="ECO:0007669"/>
    <property type="project" value="TreeGrafter"/>
</dbReference>
<proteinExistence type="predicted"/>
<evidence type="ECO:0000313" key="8">
    <source>
        <dbReference type="Proteomes" id="UP000198654"/>
    </source>
</evidence>
<dbReference type="FunFam" id="3.30.70.270:FF:000001">
    <property type="entry name" value="Diguanylate cyclase domain protein"/>
    <property type="match status" value="1"/>
</dbReference>
<dbReference type="PROSITE" id="PS50887">
    <property type="entry name" value="GGDEF"/>
    <property type="match status" value="1"/>
</dbReference>
<dbReference type="InterPro" id="IPR000160">
    <property type="entry name" value="GGDEF_dom"/>
</dbReference>
<dbReference type="InterPro" id="IPR029787">
    <property type="entry name" value="Nucleotide_cyclase"/>
</dbReference>
<dbReference type="RefSeq" id="WP_089724977.1">
    <property type="nucleotide sequence ID" value="NZ_FNGI01000001.1"/>
</dbReference>
<evidence type="ECO:0000259" key="6">
    <source>
        <dbReference type="PROSITE" id="PS50887"/>
    </source>
</evidence>
<evidence type="ECO:0000256" key="3">
    <source>
        <dbReference type="ARBA" id="ARBA00034247"/>
    </source>
</evidence>
<keyword evidence="4" id="KW-0472">Membrane</keyword>
<evidence type="ECO:0000313" key="7">
    <source>
        <dbReference type="EMBL" id="SDK87695.1"/>
    </source>
</evidence>
<gene>
    <name evidence="7" type="ORF">SAMN05661010_00388</name>
</gene>
<evidence type="ECO:0000256" key="1">
    <source>
        <dbReference type="ARBA" id="ARBA00001946"/>
    </source>
</evidence>
<dbReference type="GO" id="GO:0052621">
    <property type="term" value="F:diguanylate cyclase activity"/>
    <property type="evidence" value="ECO:0007669"/>
    <property type="project" value="UniProtKB-EC"/>
</dbReference>
<dbReference type="Gene3D" id="2.60.40.2380">
    <property type="match status" value="1"/>
</dbReference>
<feature type="transmembrane region" description="Helical" evidence="4">
    <location>
        <begin position="349"/>
        <end position="369"/>
    </location>
</feature>
<feature type="transmembrane region" description="Helical" evidence="4">
    <location>
        <begin position="317"/>
        <end position="337"/>
    </location>
</feature>
<dbReference type="EMBL" id="FNGI01000001">
    <property type="protein sequence ID" value="SDK87695.1"/>
    <property type="molecule type" value="Genomic_DNA"/>
</dbReference>
<feature type="transmembrane region" description="Helical" evidence="4">
    <location>
        <begin position="226"/>
        <end position="251"/>
    </location>
</feature>
<dbReference type="InterPro" id="IPR011623">
    <property type="entry name" value="7TMR_DISM_rcpt_extracell_dom1"/>
</dbReference>
<dbReference type="SMART" id="SM00267">
    <property type="entry name" value="GGDEF"/>
    <property type="match status" value="1"/>
</dbReference>
<feature type="transmembrane region" description="Helical" evidence="4">
    <location>
        <begin position="263"/>
        <end position="282"/>
    </location>
</feature>
<keyword evidence="5" id="KW-0732">Signal</keyword>
<sequence>MFTVFRALFMPLWRPMCFWLLASVATSIQAASPQVFPQSVDIAQLEHRLLRAPATFLITDTRTELDEVKQRAFMPLTDEHINHGISAKTYWLRVRLENTSPIHDRAWVLHHESSYLDNFTIYYADTGEPMRKVALTDRQPFHSRPVDYRKLAFSHVTPAGESTDVYLRLDYDKADSVSLNVHLWERDDFERYVRWENLLHGGYFGIILTLVCIALLFAIAMRELTFLYYCAFLVTSGLTWALISGLAYQYFWPDSVFWHNEGFHIVYLLFVISAFQFSRAFLHTAKYFPRCNKLMRTLQFIMAFAILLRFFGDYELVLDMAFAAMASTLILLPALGWRAYRKGVVYARWFAAAWLIYSLGLVISLASAYTRVFDWGMESLVYTQIGGLIESLLLLVALAERLMAREADRRQAIRLANQDPLTQLGNRRLMAQQYEVVRERFARTQVPVFLIMLDLDHFKAINDAYGHIAGDSILQHLADVLRSYCREEDVCIRLGGEEFAMLLQVPNESTALKTAERIRQEFSNTPTFYQGHAIAHTLSIGLSPALTTSEQLTLQEAMVRADEALYRAKTTSRNCTAVYAA</sequence>
<feature type="transmembrane region" description="Helical" evidence="4">
    <location>
        <begin position="198"/>
        <end position="219"/>
    </location>
</feature>
<dbReference type="InterPro" id="IPR043128">
    <property type="entry name" value="Rev_trsase/Diguanyl_cyclase"/>
</dbReference>